<feature type="region of interest" description="Disordered" evidence="1">
    <location>
        <begin position="54"/>
        <end position="124"/>
    </location>
</feature>
<proteinExistence type="predicted"/>
<protein>
    <recommendedName>
        <fullName evidence="2">PDZ domain-containing protein</fullName>
    </recommendedName>
</protein>
<dbReference type="InterPro" id="IPR001478">
    <property type="entry name" value="PDZ"/>
</dbReference>
<dbReference type="CDD" id="cd06779">
    <property type="entry name" value="cpPDZ_Deg_HtrA-like"/>
    <property type="match status" value="1"/>
</dbReference>
<dbReference type="Gene3D" id="2.30.42.10">
    <property type="match status" value="1"/>
</dbReference>
<gene>
    <name evidence="3" type="ORF">SOCE26_093500</name>
</gene>
<dbReference type="EMBL" id="CP012673">
    <property type="protein sequence ID" value="AUX47825.1"/>
    <property type="molecule type" value="Genomic_DNA"/>
</dbReference>
<dbReference type="InterPro" id="IPR036034">
    <property type="entry name" value="PDZ_sf"/>
</dbReference>
<reference evidence="3 4" key="1">
    <citation type="submission" date="2015-09" db="EMBL/GenBank/DDBJ databases">
        <title>Sorangium comparison.</title>
        <authorList>
            <person name="Zaburannyi N."/>
            <person name="Bunk B."/>
            <person name="Overmann J."/>
            <person name="Mueller R."/>
        </authorList>
    </citation>
    <scope>NUCLEOTIDE SEQUENCE [LARGE SCALE GENOMIC DNA]</scope>
    <source>
        <strain evidence="3 4">So ce26</strain>
    </source>
</reference>
<feature type="compositionally biased region" description="Acidic residues" evidence="1">
    <location>
        <begin position="59"/>
        <end position="74"/>
    </location>
</feature>
<name>A0A2L0F8B8_SORCE</name>
<feature type="domain" description="PDZ" evidence="2">
    <location>
        <begin position="315"/>
        <end position="394"/>
    </location>
</feature>
<feature type="region of interest" description="Disordered" evidence="1">
    <location>
        <begin position="1"/>
        <end position="28"/>
    </location>
</feature>
<dbReference type="AlphaFoldDB" id="A0A2L0F8B8"/>
<feature type="compositionally biased region" description="Low complexity" evidence="1">
    <location>
        <begin position="411"/>
        <end position="420"/>
    </location>
</feature>
<dbReference type="SUPFAM" id="SSF50494">
    <property type="entry name" value="Trypsin-like serine proteases"/>
    <property type="match status" value="1"/>
</dbReference>
<dbReference type="SUPFAM" id="SSF50156">
    <property type="entry name" value="PDZ domain-like"/>
    <property type="match status" value="1"/>
</dbReference>
<dbReference type="Pfam" id="PF13180">
    <property type="entry name" value="PDZ_2"/>
    <property type="match status" value="1"/>
</dbReference>
<dbReference type="OrthoDB" id="5503339at2"/>
<dbReference type="Pfam" id="PF13365">
    <property type="entry name" value="Trypsin_2"/>
    <property type="match status" value="1"/>
</dbReference>
<evidence type="ECO:0000313" key="4">
    <source>
        <dbReference type="Proteomes" id="UP000238348"/>
    </source>
</evidence>
<evidence type="ECO:0000259" key="2">
    <source>
        <dbReference type="SMART" id="SM00228"/>
    </source>
</evidence>
<organism evidence="3 4">
    <name type="scientific">Sorangium cellulosum</name>
    <name type="common">Polyangium cellulosum</name>
    <dbReference type="NCBI Taxonomy" id="56"/>
    <lineage>
        <taxon>Bacteria</taxon>
        <taxon>Pseudomonadati</taxon>
        <taxon>Myxococcota</taxon>
        <taxon>Polyangia</taxon>
        <taxon>Polyangiales</taxon>
        <taxon>Polyangiaceae</taxon>
        <taxon>Sorangium</taxon>
    </lineage>
</organism>
<dbReference type="SMART" id="SM00228">
    <property type="entry name" value="PDZ"/>
    <property type="match status" value="1"/>
</dbReference>
<dbReference type="Gene3D" id="2.40.10.120">
    <property type="match status" value="1"/>
</dbReference>
<evidence type="ECO:0000313" key="3">
    <source>
        <dbReference type="EMBL" id="AUX47825.1"/>
    </source>
</evidence>
<dbReference type="Proteomes" id="UP000238348">
    <property type="component" value="Chromosome"/>
</dbReference>
<feature type="region of interest" description="Disordered" evidence="1">
    <location>
        <begin position="409"/>
        <end position="440"/>
    </location>
</feature>
<sequence>MNETSPSVSLKAAAPGDVGPSAPVDTSPVKRWRRSLAAALAALVAGALFAPAALGQGAPDDEQAEEAEESDDEAPPPAPKARKKKGAAVAPARVDAGSKDRKAGPAEAKRGPADKAEPSPEERAARGVAVIERGGQVLGLGAVLAGDGRILTALSPLGAGNDLAVRFPDGTTARVKLGHHDRVWDLALLVPQTGRWTEGLTASSRDPVRPDAQIRSFTAARGKVAAVPLVLRSHRALIGGDDRQLDDAIELGSRISPLDLGAPIIDEDGRVVAVLGRGCAPNEGKPCTPVAFGAPIAAIRSFLRAVPKDAIQPAAWLGIQGVSEASPVAKGVRVTVVHPESPAEQARLKGGDRGGSDMILAVNGVPVTSPEALSDAIRTHAIGEKVPLIVLSGGKYREVTVELRAAPDPRAAGAMKPAAAHPGELPPPGPGAKTTEEYRK</sequence>
<feature type="compositionally biased region" description="Basic and acidic residues" evidence="1">
    <location>
        <begin position="96"/>
        <end position="124"/>
    </location>
</feature>
<evidence type="ECO:0000256" key="1">
    <source>
        <dbReference type="SAM" id="MobiDB-lite"/>
    </source>
</evidence>
<dbReference type="InterPro" id="IPR009003">
    <property type="entry name" value="Peptidase_S1_PA"/>
</dbReference>
<accession>A0A2L0F8B8</accession>